<accession>A0ACB5U583</accession>
<comment type="caution">
    <text evidence="1">The sequence shown here is derived from an EMBL/GenBank/DDBJ whole genome shotgun (WGS) entry which is preliminary data.</text>
</comment>
<name>A0ACB5U583_CANBO</name>
<evidence type="ECO:0000313" key="1">
    <source>
        <dbReference type="EMBL" id="GMF02501.1"/>
    </source>
</evidence>
<reference evidence="1" key="1">
    <citation type="submission" date="2023-04" db="EMBL/GenBank/DDBJ databases">
        <title>Candida boidinii NBRC 1967.</title>
        <authorList>
            <person name="Ichikawa N."/>
            <person name="Sato H."/>
            <person name="Tonouchi N."/>
        </authorList>
    </citation>
    <scope>NUCLEOTIDE SEQUENCE</scope>
    <source>
        <strain evidence="1">NBRC 1967</strain>
    </source>
</reference>
<gene>
    <name evidence="1" type="ORF">Cboi01_000612300</name>
</gene>
<dbReference type="EMBL" id="BSXV01005574">
    <property type="protein sequence ID" value="GMF02501.1"/>
    <property type="molecule type" value="Genomic_DNA"/>
</dbReference>
<dbReference type="Proteomes" id="UP001165101">
    <property type="component" value="Unassembled WGS sequence"/>
</dbReference>
<organism evidence="1 2">
    <name type="scientific">Candida boidinii</name>
    <name type="common">Yeast</name>
    <dbReference type="NCBI Taxonomy" id="5477"/>
    <lineage>
        <taxon>Eukaryota</taxon>
        <taxon>Fungi</taxon>
        <taxon>Dikarya</taxon>
        <taxon>Ascomycota</taxon>
        <taxon>Saccharomycotina</taxon>
        <taxon>Pichiomycetes</taxon>
        <taxon>Pichiales</taxon>
        <taxon>Pichiaceae</taxon>
        <taxon>Ogataea</taxon>
        <taxon>Ogataea/Candida clade</taxon>
    </lineage>
</organism>
<keyword evidence="2" id="KW-1185">Reference proteome</keyword>
<proteinExistence type="predicted"/>
<protein>
    <submittedName>
        <fullName evidence="1">Unnamed protein product</fullName>
    </submittedName>
</protein>
<evidence type="ECO:0000313" key="2">
    <source>
        <dbReference type="Proteomes" id="UP001165101"/>
    </source>
</evidence>
<sequence length="90" mass="10195">MEAKRLKEEADRIAGHNQPTRKKRKARQQKEDYSQYMGTDASKMGLMSTLNGIAPFEIKTAADSAKIMLQRKSLSKKINYAAVNDLFEDS</sequence>